<dbReference type="EMBL" id="JACHFH010000015">
    <property type="protein sequence ID" value="MBB5336257.1"/>
    <property type="molecule type" value="Genomic_DNA"/>
</dbReference>
<dbReference type="SUPFAM" id="SSF46785">
    <property type="entry name" value="Winged helix' DNA-binding domain"/>
    <property type="match status" value="1"/>
</dbReference>
<feature type="domain" description="HTH lysR-type" evidence="1">
    <location>
        <begin position="1"/>
        <end position="45"/>
    </location>
</feature>
<dbReference type="InterPro" id="IPR036390">
    <property type="entry name" value="WH_DNA-bd_sf"/>
</dbReference>
<protein>
    <submittedName>
        <fullName evidence="2">DNA-binding transcriptional LysR family regulator</fullName>
    </submittedName>
</protein>
<dbReference type="Pfam" id="PF00126">
    <property type="entry name" value="HTH_1"/>
    <property type="match status" value="1"/>
</dbReference>
<keyword evidence="3" id="KW-1185">Reference proteome</keyword>
<evidence type="ECO:0000313" key="3">
    <source>
        <dbReference type="Proteomes" id="UP000559117"/>
    </source>
</evidence>
<dbReference type="InterPro" id="IPR000847">
    <property type="entry name" value="LysR_HTH_N"/>
</dbReference>
<dbReference type="InterPro" id="IPR036388">
    <property type="entry name" value="WH-like_DNA-bd_sf"/>
</dbReference>
<evidence type="ECO:0000259" key="1">
    <source>
        <dbReference type="PROSITE" id="PS50931"/>
    </source>
</evidence>
<name>A0A840UKP1_9FIRM</name>
<dbReference type="AlphaFoldDB" id="A0A840UKP1"/>
<accession>A0A840UKP1</accession>
<dbReference type="PROSITE" id="PS50931">
    <property type="entry name" value="HTH_LYSR"/>
    <property type="match status" value="1"/>
</dbReference>
<keyword evidence="2" id="KW-0238">DNA-binding</keyword>
<dbReference type="GO" id="GO:0003677">
    <property type="term" value="F:DNA binding"/>
    <property type="evidence" value="ECO:0007669"/>
    <property type="project" value="UniProtKB-KW"/>
</dbReference>
<reference evidence="2 3" key="1">
    <citation type="submission" date="2020-08" db="EMBL/GenBank/DDBJ databases">
        <title>Genomic Encyclopedia of Type Strains, Phase IV (KMG-IV): sequencing the most valuable type-strain genomes for metagenomic binning, comparative biology and taxonomic classification.</title>
        <authorList>
            <person name="Goeker M."/>
        </authorList>
    </citation>
    <scope>NUCLEOTIDE SEQUENCE [LARGE SCALE GENOMIC DNA]</scope>
    <source>
        <strain evidence="2 3">DSM 24661</strain>
    </source>
</reference>
<gene>
    <name evidence="2" type="ORF">HNR32_001405</name>
</gene>
<proteinExistence type="predicted"/>
<dbReference type="GO" id="GO:0003700">
    <property type="term" value="F:DNA-binding transcription factor activity"/>
    <property type="evidence" value="ECO:0007669"/>
    <property type="project" value="InterPro"/>
</dbReference>
<dbReference type="Gene3D" id="1.10.10.10">
    <property type="entry name" value="Winged helix-like DNA-binding domain superfamily/Winged helix DNA-binding domain"/>
    <property type="match status" value="1"/>
</dbReference>
<dbReference type="Proteomes" id="UP000559117">
    <property type="component" value="Unassembled WGS sequence"/>
</dbReference>
<comment type="caution">
    <text evidence="2">The sequence shown here is derived from an EMBL/GenBank/DDBJ whole genome shotgun (WGS) entry which is preliminary data.</text>
</comment>
<evidence type="ECO:0000313" key="2">
    <source>
        <dbReference type="EMBL" id="MBB5336257.1"/>
    </source>
</evidence>
<organism evidence="2 3">
    <name type="scientific">Pectinatus brassicae</name>
    <dbReference type="NCBI Taxonomy" id="862415"/>
    <lineage>
        <taxon>Bacteria</taxon>
        <taxon>Bacillati</taxon>
        <taxon>Bacillota</taxon>
        <taxon>Negativicutes</taxon>
        <taxon>Selenomonadales</taxon>
        <taxon>Selenomonadaceae</taxon>
        <taxon>Pectinatus</taxon>
    </lineage>
</organism>
<dbReference type="RefSeq" id="WP_231038069.1">
    <property type="nucleotide sequence ID" value="NZ_JACHFH010000015.1"/>
</dbReference>
<sequence>MQTKNLNSFLVAARVLNFGEAAKILNYSQSTVSDQIKNLEIELDV</sequence>